<name>A0A1B9ATJ3_9BACI</name>
<dbReference type="AlphaFoldDB" id="A0A1B9ATJ3"/>
<dbReference type="Gene3D" id="3.60.110.10">
    <property type="entry name" value="Carbon-nitrogen hydrolase"/>
    <property type="match status" value="1"/>
</dbReference>
<dbReference type="InterPro" id="IPR050345">
    <property type="entry name" value="Aliph_Amidase/BUP"/>
</dbReference>
<accession>A0A1B9ATJ3</accession>
<dbReference type="PANTHER" id="PTHR43674:SF16">
    <property type="entry name" value="CARBON-NITROGEN FAMILY, PUTATIVE (AFU_ORTHOLOGUE AFUA_5G02350)-RELATED"/>
    <property type="match status" value="1"/>
</dbReference>
<dbReference type="GO" id="GO:0016811">
    <property type="term" value="F:hydrolase activity, acting on carbon-nitrogen (but not peptide) bonds, in linear amides"/>
    <property type="evidence" value="ECO:0007669"/>
    <property type="project" value="TreeGrafter"/>
</dbReference>
<evidence type="ECO:0000313" key="4">
    <source>
        <dbReference type="Proteomes" id="UP000092578"/>
    </source>
</evidence>
<dbReference type="CDD" id="cd07197">
    <property type="entry name" value="nitrilase"/>
    <property type="match status" value="1"/>
</dbReference>
<keyword evidence="4" id="KW-1185">Reference proteome</keyword>
<comment type="caution">
    <text evidence="3">The sequence shown here is derived from an EMBL/GenBank/DDBJ whole genome shotgun (WGS) entry which is preliminary data.</text>
</comment>
<sequence>MSYLNMAIVQVASPSMSQDLEQRKEKNLEKMMEYIDQVCFVNPTIDLIAFPELYLNGLEAVYWKEMAEPIPNGPMVQELIEKAKQINKWLVPGSFFELGENGSVYNTAILISPQGEIVLKYRKVFIPYPLEPSTPGNEFPVFEIPNIGKVGFLICADGHYPEAARNLALKGAEVIIKPTLQGEWIGGLRNHTPVAITRAIENQCFVVSINHPSPIGMGNSVAVDPEGRIIEELGIAESFTFVHLNLEEVRRVRENGSCGMFGFLKMLKEFKEAGCNVDECYEDGIENAEVYKNLSFPHAKTPDQITRYKGPKDLKPSTL</sequence>
<dbReference type="InterPro" id="IPR003010">
    <property type="entry name" value="C-N_Hydrolase"/>
</dbReference>
<dbReference type="RefSeq" id="WP_065410642.1">
    <property type="nucleotide sequence ID" value="NZ_MAYT01000023.1"/>
</dbReference>
<dbReference type="SUPFAM" id="SSF56317">
    <property type="entry name" value="Carbon-nitrogen hydrolase"/>
    <property type="match status" value="1"/>
</dbReference>
<feature type="domain" description="CN hydrolase" evidence="2">
    <location>
        <begin position="9"/>
        <end position="246"/>
    </location>
</feature>
<dbReference type="EMBL" id="MAYT01000023">
    <property type="protein sequence ID" value="OCA87197.1"/>
    <property type="molecule type" value="Genomic_DNA"/>
</dbReference>
<evidence type="ECO:0000259" key="2">
    <source>
        <dbReference type="PROSITE" id="PS50263"/>
    </source>
</evidence>
<dbReference type="InterPro" id="IPR036526">
    <property type="entry name" value="C-N_Hydrolase_sf"/>
</dbReference>
<proteinExistence type="predicted"/>
<gene>
    <name evidence="3" type="ORF">A8F95_08015</name>
</gene>
<reference evidence="4" key="1">
    <citation type="submission" date="2016-05" db="EMBL/GenBank/DDBJ databases">
        <authorList>
            <person name="Liu B."/>
            <person name="Wang J."/>
            <person name="Zhu Y."/>
            <person name="Liu G."/>
            <person name="Chen Q."/>
            <person name="Chen Z."/>
            <person name="Lan J."/>
            <person name="Che J."/>
            <person name="Ge C."/>
            <person name="Shi H."/>
            <person name="Pan Z."/>
            <person name="Liu X."/>
        </authorList>
    </citation>
    <scope>NUCLEOTIDE SEQUENCE [LARGE SCALE GENOMIC DNA]</scope>
    <source>
        <strain evidence="4">FJAT-27215</strain>
    </source>
</reference>
<evidence type="ECO:0000313" key="3">
    <source>
        <dbReference type="EMBL" id="OCA87197.1"/>
    </source>
</evidence>
<dbReference type="PANTHER" id="PTHR43674">
    <property type="entry name" value="NITRILASE C965.09-RELATED"/>
    <property type="match status" value="1"/>
</dbReference>
<dbReference type="Proteomes" id="UP000092578">
    <property type="component" value="Unassembled WGS sequence"/>
</dbReference>
<dbReference type="PROSITE" id="PS50263">
    <property type="entry name" value="CN_HYDROLASE"/>
    <property type="match status" value="1"/>
</dbReference>
<evidence type="ECO:0000256" key="1">
    <source>
        <dbReference type="ARBA" id="ARBA00022801"/>
    </source>
</evidence>
<keyword evidence="1" id="KW-0378">Hydrolase</keyword>
<protein>
    <recommendedName>
        <fullName evidence="2">CN hydrolase domain-containing protein</fullName>
    </recommendedName>
</protein>
<dbReference type="Pfam" id="PF00795">
    <property type="entry name" value="CN_hydrolase"/>
    <property type="match status" value="1"/>
</dbReference>
<organism evidence="3 4">
    <name type="scientific">Pseudobacillus wudalianchiensis</name>
    <dbReference type="NCBI Taxonomy" id="1743143"/>
    <lineage>
        <taxon>Bacteria</taxon>
        <taxon>Bacillati</taxon>
        <taxon>Bacillota</taxon>
        <taxon>Bacilli</taxon>
        <taxon>Bacillales</taxon>
        <taxon>Bacillaceae</taxon>
        <taxon>Pseudobacillus</taxon>
    </lineage>
</organism>